<dbReference type="InterPro" id="IPR036955">
    <property type="entry name" value="AP2/ERF_dom_sf"/>
</dbReference>
<dbReference type="AlphaFoldDB" id="X1EMP6"/>
<dbReference type="GO" id="GO:0003700">
    <property type="term" value="F:DNA-binding transcription factor activity"/>
    <property type="evidence" value="ECO:0007669"/>
    <property type="project" value="InterPro"/>
</dbReference>
<dbReference type="GO" id="GO:0003677">
    <property type="term" value="F:DNA binding"/>
    <property type="evidence" value="ECO:0007669"/>
    <property type="project" value="UniProtKB-KW"/>
</dbReference>
<sequence length="70" mass="8308">MNRGIQINNTSKFKGVYWHKQGQKWAAQITKNRRLYYLGLFKFETDAVRAYNKAAFKYHGEFAYLNQIGD</sequence>
<keyword evidence="2" id="KW-0238">DNA-binding</keyword>
<evidence type="ECO:0000259" key="4">
    <source>
        <dbReference type="PROSITE" id="PS51032"/>
    </source>
</evidence>
<comment type="caution">
    <text evidence="5">The sequence shown here is derived from an EMBL/GenBank/DDBJ whole genome shotgun (WGS) entry which is preliminary data.</text>
</comment>
<keyword evidence="1" id="KW-0805">Transcription regulation</keyword>
<dbReference type="SUPFAM" id="SSF54171">
    <property type="entry name" value="DNA-binding domain"/>
    <property type="match status" value="1"/>
</dbReference>
<evidence type="ECO:0000256" key="2">
    <source>
        <dbReference type="ARBA" id="ARBA00023125"/>
    </source>
</evidence>
<reference evidence="5" key="1">
    <citation type="journal article" date="2014" name="Front. Microbiol.">
        <title>High frequency of phylogenetically diverse reductive dehalogenase-homologous genes in deep subseafloor sedimentary metagenomes.</title>
        <authorList>
            <person name="Kawai M."/>
            <person name="Futagami T."/>
            <person name="Toyoda A."/>
            <person name="Takaki Y."/>
            <person name="Nishi S."/>
            <person name="Hori S."/>
            <person name="Arai W."/>
            <person name="Tsubouchi T."/>
            <person name="Morono Y."/>
            <person name="Uchiyama I."/>
            <person name="Ito T."/>
            <person name="Fujiyama A."/>
            <person name="Inagaki F."/>
            <person name="Takami H."/>
        </authorList>
    </citation>
    <scope>NUCLEOTIDE SEQUENCE</scope>
    <source>
        <strain evidence="5">Expedition CK06-06</strain>
    </source>
</reference>
<dbReference type="InterPro" id="IPR016177">
    <property type="entry name" value="DNA-bd_dom_sf"/>
</dbReference>
<organism evidence="5">
    <name type="scientific">marine sediment metagenome</name>
    <dbReference type="NCBI Taxonomy" id="412755"/>
    <lineage>
        <taxon>unclassified sequences</taxon>
        <taxon>metagenomes</taxon>
        <taxon>ecological metagenomes</taxon>
    </lineage>
</organism>
<dbReference type="EMBL" id="BARU01014531">
    <property type="protein sequence ID" value="GAH33852.1"/>
    <property type="molecule type" value="Genomic_DNA"/>
</dbReference>
<gene>
    <name evidence="5" type="ORF">S03H2_25586</name>
</gene>
<dbReference type="SMART" id="SM00380">
    <property type="entry name" value="AP2"/>
    <property type="match status" value="1"/>
</dbReference>
<accession>X1EMP6</accession>
<proteinExistence type="predicted"/>
<evidence type="ECO:0000256" key="3">
    <source>
        <dbReference type="ARBA" id="ARBA00023163"/>
    </source>
</evidence>
<name>X1EMP6_9ZZZZ</name>
<dbReference type="Pfam" id="PF00847">
    <property type="entry name" value="AP2"/>
    <property type="match status" value="1"/>
</dbReference>
<protein>
    <recommendedName>
        <fullName evidence="4">AP2/ERF domain-containing protein</fullName>
    </recommendedName>
</protein>
<feature type="domain" description="AP2/ERF" evidence="4">
    <location>
        <begin position="12"/>
        <end position="68"/>
    </location>
</feature>
<dbReference type="PROSITE" id="PS51032">
    <property type="entry name" value="AP2_ERF"/>
    <property type="match status" value="1"/>
</dbReference>
<dbReference type="Gene3D" id="3.30.730.10">
    <property type="entry name" value="AP2/ERF domain"/>
    <property type="match status" value="1"/>
</dbReference>
<evidence type="ECO:0000313" key="5">
    <source>
        <dbReference type="EMBL" id="GAH33852.1"/>
    </source>
</evidence>
<keyword evidence="3" id="KW-0804">Transcription</keyword>
<dbReference type="InterPro" id="IPR001471">
    <property type="entry name" value="AP2/ERF_dom"/>
</dbReference>
<evidence type="ECO:0000256" key="1">
    <source>
        <dbReference type="ARBA" id="ARBA00023015"/>
    </source>
</evidence>